<gene>
    <name evidence="2" type="ORF">HUG17_5941</name>
</gene>
<feature type="transmembrane region" description="Helical" evidence="1">
    <location>
        <begin position="372"/>
        <end position="391"/>
    </location>
</feature>
<dbReference type="Proteomes" id="UP000828236">
    <property type="component" value="Unassembled WGS sequence"/>
</dbReference>
<keyword evidence="1" id="KW-0812">Transmembrane</keyword>
<proteinExistence type="predicted"/>
<accession>A0A9D4P4M0</accession>
<feature type="transmembrane region" description="Helical" evidence="1">
    <location>
        <begin position="306"/>
        <end position="325"/>
    </location>
</feature>
<keyword evidence="1" id="KW-0472">Membrane</keyword>
<feature type="transmembrane region" description="Helical" evidence="1">
    <location>
        <begin position="6"/>
        <end position="23"/>
    </location>
</feature>
<protein>
    <submittedName>
        <fullName evidence="2">Uncharacterized protein</fullName>
    </submittedName>
</protein>
<evidence type="ECO:0000313" key="2">
    <source>
        <dbReference type="EMBL" id="KAH7643579.1"/>
    </source>
</evidence>
<organism evidence="2">
    <name type="scientific">Dermatophagoides farinae</name>
    <name type="common">American house dust mite</name>
    <dbReference type="NCBI Taxonomy" id="6954"/>
    <lineage>
        <taxon>Eukaryota</taxon>
        <taxon>Metazoa</taxon>
        <taxon>Ecdysozoa</taxon>
        <taxon>Arthropoda</taxon>
        <taxon>Chelicerata</taxon>
        <taxon>Arachnida</taxon>
        <taxon>Acari</taxon>
        <taxon>Acariformes</taxon>
        <taxon>Sarcoptiformes</taxon>
        <taxon>Astigmata</taxon>
        <taxon>Psoroptidia</taxon>
        <taxon>Analgoidea</taxon>
        <taxon>Pyroglyphidae</taxon>
        <taxon>Dermatophagoidinae</taxon>
        <taxon>Dermatophagoides</taxon>
    </lineage>
</organism>
<feature type="transmembrane region" description="Helical" evidence="1">
    <location>
        <begin position="76"/>
        <end position="94"/>
    </location>
</feature>
<dbReference type="AlphaFoldDB" id="A0A9D4P4M0"/>
<feature type="transmembrane region" description="Helical" evidence="1">
    <location>
        <begin position="216"/>
        <end position="239"/>
    </location>
</feature>
<reference evidence="2" key="1">
    <citation type="submission" date="2020-06" db="EMBL/GenBank/DDBJ databases">
        <authorList>
            <person name="Ji K."/>
            <person name="Li J."/>
        </authorList>
    </citation>
    <scope>NUCLEOTIDE SEQUENCE</scope>
    <source>
        <strain evidence="2">JKM2019</strain>
        <tissue evidence="2">Whole body</tissue>
    </source>
</reference>
<name>A0A9D4P4M0_DERFA</name>
<reference evidence="2" key="2">
    <citation type="journal article" date="2021" name="World Allergy Organ. J.">
        <title>Chromosome-level assembly of Dermatophagoides farinae genome and transcriptome reveals two novel allergens Der f 37 and Der f 39.</title>
        <authorList>
            <person name="Chen J."/>
            <person name="Cai Z."/>
            <person name="Fan D."/>
            <person name="Hu J."/>
            <person name="Hou Y."/>
            <person name="He Y."/>
            <person name="Zhang Z."/>
            <person name="Zhao Z."/>
            <person name="Gao P."/>
            <person name="Hu W."/>
            <person name="Sun J."/>
            <person name="Li J."/>
            <person name="Ji K."/>
        </authorList>
    </citation>
    <scope>NUCLEOTIDE SEQUENCE</scope>
    <source>
        <strain evidence="2">JKM2019</strain>
    </source>
</reference>
<dbReference type="EMBL" id="SDOV01000002">
    <property type="protein sequence ID" value="KAH7643579.1"/>
    <property type="molecule type" value="Genomic_DNA"/>
</dbReference>
<sequence length="402" mass="48362">MHMNYLTIHSVISIFNMAFNNFMQRLYYFSSILFLSSYSPKKFYSIYDYYMSIYTLKTIDNDYNEFTFPIKEKIRFTITVIITFYYSTLAFEFIDYPESIRFIVGDVFIVLDDISKMSIIHVSFLIIFCMTMLWFTLYYTYDCRKSLEFRTMIQYYGRLIIRKNFSNYKYSFIYLNQYSQSCHFLFAFYMQIFKFGIFIRTRQIWQIICRTICFQFYFISMNLFIIFYMPIFLGCFTFISLMKISKQLIRDIDNCLAIYQSNIIRSRSLIKIVQQNRIETRLIYSFSLYTRLIVLIECIQKYASKLILLALITGFISSQFTLHLINQMTNVIIAKTAIVMNDGDNGTINFKLQIMNFYERIIHHKTPWGMRIGPTAVLTKFVFIKLIIFYGRFTMLSSKLFV</sequence>
<keyword evidence="1" id="KW-1133">Transmembrane helix</keyword>
<feature type="transmembrane region" description="Helical" evidence="1">
    <location>
        <begin position="119"/>
        <end position="141"/>
    </location>
</feature>
<evidence type="ECO:0000256" key="1">
    <source>
        <dbReference type="SAM" id="Phobius"/>
    </source>
</evidence>
<comment type="caution">
    <text evidence="2">The sequence shown here is derived from an EMBL/GenBank/DDBJ whole genome shotgun (WGS) entry which is preliminary data.</text>
</comment>